<dbReference type="Gene3D" id="3.30.420.10">
    <property type="entry name" value="Ribonuclease H-like superfamily/Ribonuclease H"/>
    <property type="match status" value="1"/>
</dbReference>
<reference evidence="3 4" key="1">
    <citation type="submission" date="2018-11" db="EMBL/GenBank/DDBJ databases">
        <title>Rhodococcus spongicola sp. nov. and Rhodococcus xishaensis sp. nov. from marine sponges.</title>
        <authorList>
            <person name="Li L."/>
            <person name="Lin H.W."/>
        </authorList>
    </citation>
    <scope>NUCLEOTIDE SEQUENCE [LARGE SCALE GENOMIC DNA]</scope>
    <source>
        <strain evidence="3 4">LHW50502</strain>
    </source>
</reference>
<protein>
    <recommendedName>
        <fullName evidence="2">RNase H type-1 domain-containing protein</fullName>
    </recommendedName>
</protein>
<dbReference type="Pfam" id="PF00075">
    <property type="entry name" value="RNase_H"/>
    <property type="match status" value="1"/>
</dbReference>
<dbReference type="AlphaFoldDB" id="A0A3S3E682"/>
<proteinExistence type="predicted"/>
<feature type="coiled-coil region" evidence="1">
    <location>
        <begin position="131"/>
        <end position="162"/>
    </location>
</feature>
<dbReference type="EMBL" id="RKLN01000001">
    <property type="protein sequence ID" value="RVW06288.1"/>
    <property type="molecule type" value="Genomic_DNA"/>
</dbReference>
<accession>A0A3S3E682</accession>
<keyword evidence="1" id="KW-0175">Coiled coil</keyword>
<dbReference type="PROSITE" id="PS50879">
    <property type="entry name" value="RNASE_H_1"/>
    <property type="match status" value="1"/>
</dbReference>
<evidence type="ECO:0000313" key="3">
    <source>
        <dbReference type="EMBL" id="RVW06288.1"/>
    </source>
</evidence>
<organism evidence="3 4">
    <name type="scientific">Rhodococcus spongiicola</name>
    <dbReference type="NCBI Taxonomy" id="2487352"/>
    <lineage>
        <taxon>Bacteria</taxon>
        <taxon>Bacillati</taxon>
        <taxon>Actinomycetota</taxon>
        <taxon>Actinomycetes</taxon>
        <taxon>Mycobacteriales</taxon>
        <taxon>Nocardiaceae</taxon>
        <taxon>Rhodococcus</taxon>
    </lineage>
</organism>
<keyword evidence="4" id="KW-1185">Reference proteome</keyword>
<dbReference type="InterPro" id="IPR002156">
    <property type="entry name" value="RNaseH_domain"/>
</dbReference>
<dbReference type="InterPro" id="IPR012337">
    <property type="entry name" value="RNaseH-like_sf"/>
</dbReference>
<feature type="domain" description="RNase H type-1" evidence="2">
    <location>
        <begin position="163"/>
        <end position="294"/>
    </location>
</feature>
<evidence type="ECO:0000313" key="4">
    <source>
        <dbReference type="Proteomes" id="UP000284333"/>
    </source>
</evidence>
<gene>
    <name evidence="3" type="ORF">EF834_02225</name>
</gene>
<evidence type="ECO:0000256" key="1">
    <source>
        <dbReference type="SAM" id="Coils"/>
    </source>
</evidence>
<dbReference type="GO" id="GO:0003676">
    <property type="term" value="F:nucleic acid binding"/>
    <property type="evidence" value="ECO:0007669"/>
    <property type="project" value="InterPro"/>
</dbReference>
<dbReference type="Proteomes" id="UP000284333">
    <property type="component" value="Unassembled WGS sequence"/>
</dbReference>
<dbReference type="GO" id="GO:0004523">
    <property type="term" value="F:RNA-DNA hybrid ribonuclease activity"/>
    <property type="evidence" value="ECO:0007669"/>
    <property type="project" value="InterPro"/>
</dbReference>
<dbReference type="SUPFAM" id="SSF53098">
    <property type="entry name" value="Ribonuclease H-like"/>
    <property type="match status" value="1"/>
</dbReference>
<evidence type="ECO:0000259" key="2">
    <source>
        <dbReference type="PROSITE" id="PS50879"/>
    </source>
</evidence>
<sequence length="320" mass="35618">MSNIRSINVKEAPLLAVIHIRRYSSTQDDLVRAVAAWQVNGAVSTRQFEYADATDASYYRAGLDAFALLLDMSTVTSEPILLHITDNKLRNEIDAVVESFPSVTIVDVARGAVLDLTHAALDTLVSHHRYLVAADEELERAAAEEERARVAAEEERERERITALPVLTVATDASKSRRRGVGVACVSEDGVRHQKMVPNVTTVLEGELLAIELAIDRFAERRLHILTDSQRALQHLGVLQTKRWPLRLTVGEKAAVARIQEAMQGRKIRLSWVRGHDGHLLNETAHRLAMAVRRAHEARIPAETRRAIAEQIVEPLRVAA</sequence>
<comment type="caution">
    <text evidence="3">The sequence shown here is derived from an EMBL/GenBank/DDBJ whole genome shotgun (WGS) entry which is preliminary data.</text>
</comment>
<name>A0A3S3E682_9NOCA</name>
<dbReference type="InterPro" id="IPR036397">
    <property type="entry name" value="RNaseH_sf"/>
</dbReference>